<keyword evidence="2" id="KW-1185">Reference proteome</keyword>
<dbReference type="RefSeq" id="WP_058356570.1">
    <property type="nucleotide sequence ID" value="NZ_CABKVG010000009.1"/>
</dbReference>
<evidence type="ECO:0000313" key="1">
    <source>
        <dbReference type="EMBL" id="UOO87991.1"/>
    </source>
</evidence>
<proteinExistence type="predicted"/>
<protein>
    <submittedName>
        <fullName evidence="1">Uncharacterized protein</fullName>
    </submittedName>
</protein>
<gene>
    <name evidence="1" type="ORF">LVJ82_10850</name>
</gene>
<organism evidence="1 2">
    <name type="scientific">Vitreoscilla massiliensis</name>
    <dbReference type="NCBI Taxonomy" id="1689272"/>
    <lineage>
        <taxon>Bacteria</taxon>
        <taxon>Pseudomonadati</taxon>
        <taxon>Pseudomonadota</taxon>
        <taxon>Betaproteobacteria</taxon>
        <taxon>Neisseriales</taxon>
        <taxon>Neisseriaceae</taxon>
        <taxon>Vitreoscilla</taxon>
    </lineage>
</organism>
<dbReference type="Proteomes" id="UP000832011">
    <property type="component" value="Chromosome"/>
</dbReference>
<sequence>MNQVLLPTPQQYLELHDAASDTLWQAELAGMSFLNANLQDDELKVAIRTMLTIIRASKVYDVQNIGALRMALNSKVAA</sequence>
<name>A0ABY4DWV7_9NEIS</name>
<accession>A0ABY4DWV7</accession>
<reference evidence="1 2" key="1">
    <citation type="journal article" date="2022" name="Res Sq">
        <title>Evolution of multicellular longitudinally dividing oral cavity symbionts (Neisseriaceae).</title>
        <authorList>
            <person name="Nyongesa S."/>
            <person name="Weber P."/>
            <person name="Bernet E."/>
            <person name="Pullido F."/>
            <person name="Nieckarz M."/>
            <person name="Delaby M."/>
            <person name="Nieves C."/>
            <person name="Viehboeck T."/>
            <person name="Krause N."/>
            <person name="Rivera-Millot A."/>
            <person name="Nakamura A."/>
            <person name="Vischer N."/>
            <person name="VanNieuwenhze M."/>
            <person name="Brun Y."/>
            <person name="Cava F."/>
            <person name="Bulgheresi S."/>
            <person name="Veyrier F."/>
        </authorList>
    </citation>
    <scope>NUCLEOTIDE SEQUENCE [LARGE SCALE GENOMIC DNA]</scope>
    <source>
        <strain evidence="1 2">SN4</strain>
    </source>
</reference>
<dbReference type="EMBL" id="CP091511">
    <property type="protein sequence ID" value="UOO87991.1"/>
    <property type="molecule type" value="Genomic_DNA"/>
</dbReference>
<evidence type="ECO:0000313" key="2">
    <source>
        <dbReference type="Proteomes" id="UP000832011"/>
    </source>
</evidence>